<dbReference type="Proteomes" id="UP000027361">
    <property type="component" value="Unassembled WGS sequence"/>
</dbReference>
<dbReference type="InParanoid" id="A0A066V4G5"/>
<dbReference type="PANTHER" id="PTHR31668:SF30">
    <property type="entry name" value="ZN(II)2CYS6 TRANSCRIPTION FACTOR (EUROFUNG)"/>
    <property type="match status" value="1"/>
</dbReference>
<dbReference type="HOGENOM" id="CLU_454306_0_0_1"/>
<name>A0A066V4G5_TILAU</name>
<dbReference type="OrthoDB" id="1708823at2759"/>
<comment type="caution">
    <text evidence="3">The sequence shown here is derived from an EMBL/GenBank/DDBJ whole genome shotgun (WGS) entry which is preliminary data.</text>
</comment>
<dbReference type="CDD" id="cd12148">
    <property type="entry name" value="fungal_TF_MHR"/>
    <property type="match status" value="1"/>
</dbReference>
<evidence type="ECO:0000256" key="2">
    <source>
        <dbReference type="SAM" id="MobiDB-lite"/>
    </source>
</evidence>
<dbReference type="PANTHER" id="PTHR31668">
    <property type="entry name" value="GLUCOSE TRANSPORT TRANSCRIPTION REGULATOR RGT1-RELATED-RELATED"/>
    <property type="match status" value="1"/>
</dbReference>
<dbReference type="RefSeq" id="XP_013240015.1">
    <property type="nucleotide sequence ID" value="XM_013384561.1"/>
</dbReference>
<evidence type="ECO:0000313" key="3">
    <source>
        <dbReference type="EMBL" id="KDN36321.1"/>
    </source>
</evidence>
<organism evidence="3 4">
    <name type="scientific">Tilletiaria anomala (strain ATCC 24038 / CBS 436.72 / UBC 951)</name>
    <dbReference type="NCBI Taxonomy" id="1037660"/>
    <lineage>
        <taxon>Eukaryota</taxon>
        <taxon>Fungi</taxon>
        <taxon>Dikarya</taxon>
        <taxon>Basidiomycota</taxon>
        <taxon>Ustilaginomycotina</taxon>
        <taxon>Exobasidiomycetes</taxon>
        <taxon>Georgefischeriales</taxon>
        <taxon>Tilletiariaceae</taxon>
        <taxon>Tilletiaria</taxon>
    </lineage>
</organism>
<feature type="region of interest" description="Disordered" evidence="2">
    <location>
        <begin position="151"/>
        <end position="171"/>
    </location>
</feature>
<dbReference type="AlphaFoldDB" id="A0A066V4G5"/>
<reference evidence="3 4" key="1">
    <citation type="submission" date="2014-05" db="EMBL/GenBank/DDBJ databases">
        <title>Draft genome sequence of a rare smut relative, Tilletiaria anomala UBC 951.</title>
        <authorList>
            <consortium name="DOE Joint Genome Institute"/>
            <person name="Toome M."/>
            <person name="Kuo A."/>
            <person name="Henrissat B."/>
            <person name="Lipzen A."/>
            <person name="Tritt A."/>
            <person name="Yoshinaga Y."/>
            <person name="Zane M."/>
            <person name="Barry K."/>
            <person name="Grigoriev I.V."/>
            <person name="Spatafora J.W."/>
            <person name="Aimea M.C."/>
        </authorList>
    </citation>
    <scope>NUCLEOTIDE SEQUENCE [LARGE SCALE GENOMIC DNA]</scope>
    <source>
        <strain evidence="3 4">UBC 951</strain>
    </source>
</reference>
<dbReference type="EMBL" id="JMSN01000173">
    <property type="protein sequence ID" value="KDN36321.1"/>
    <property type="molecule type" value="Genomic_DNA"/>
</dbReference>
<protein>
    <recommendedName>
        <fullName evidence="5">Transcription factor domain-containing protein</fullName>
    </recommendedName>
</protein>
<evidence type="ECO:0008006" key="5">
    <source>
        <dbReference type="Google" id="ProtNLM"/>
    </source>
</evidence>
<keyword evidence="4" id="KW-1185">Reference proteome</keyword>
<evidence type="ECO:0000313" key="4">
    <source>
        <dbReference type="Proteomes" id="UP000027361"/>
    </source>
</evidence>
<dbReference type="InterPro" id="IPR050797">
    <property type="entry name" value="Carb_Metab_Trans_Reg"/>
</dbReference>
<feature type="compositionally biased region" description="Low complexity" evidence="2">
    <location>
        <begin position="24"/>
        <end position="35"/>
    </location>
</feature>
<proteinExistence type="predicted"/>
<evidence type="ECO:0000256" key="1">
    <source>
        <dbReference type="ARBA" id="ARBA00023242"/>
    </source>
</evidence>
<gene>
    <name evidence="3" type="ORF">K437DRAFT_260158</name>
</gene>
<feature type="region of interest" description="Disordered" evidence="2">
    <location>
        <begin position="24"/>
        <end position="46"/>
    </location>
</feature>
<dbReference type="GeneID" id="25265469"/>
<accession>A0A066V4G5</accession>
<sequence length="601" mass="64949">MGMVSTETLSASMPVHYHYLQQQQQQSQGMAMGGSDDCGGGGTHPVFGAYPPHVTASHITQERADDATGVAGRGGGSAGAAGPMYPTWFSPIAPSHFGENAPDDGRGARAGDGDGKAKLQLAREHAFLHDTSLSPRSTLLVAHSATPAVTAAAAHDETGADGQQPYGPSSSSSSLLPLHLAGAVLGARSLDDIGSRAGFQQIFQAYSTHLYPLLPIVRISTFFSDLKSRRDARDQDWFAFSLSLAAYTLVQVPCAALGLSPDSAKLMHAKLHATSQLLQSRRYAPLCHFQLALLYCDYIYLSTLGYDSAAKSRLGEGIHLLPGFFMQEERRRAHMSGAEQQRAAMHDGELSKRLFCAFLVADLFNSLLYDEQLFFREEDIGNVTPPAAAEDDAPPLLSQHGSPDGMGSLYGYQIACKFILLCYELTVCWQRDRRRKNATVQSVHEMQERLHVLERRLANILSEVSEAKKGQPPAATDRSSSLLSLKVYHTVLEATARYLLQSYTALIVYTLRACRGAGLDVKIPEESQLVASASAAVVHIFSSLRELPLQLIAACGQPALSAARFLISKLVTKVHADDPLHGAISEFHAQLQHLAGQSQVI</sequence>
<dbReference type="STRING" id="1037660.A0A066V4G5"/>
<keyword evidence="1" id="KW-0539">Nucleus</keyword>